<dbReference type="EMBL" id="JASCZI010000005">
    <property type="protein sequence ID" value="MED6106212.1"/>
    <property type="molecule type" value="Genomic_DNA"/>
</dbReference>
<dbReference type="InterPro" id="IPR050804">
    <property type="entry name" value="MCC"/>
</dbReference>
<dbReference type="CDD" id="cd00121">
    <property type="entry name" value="MATH"/>
    <property type="match status" value="1"/>
</dbReference>
<proteinExistence type="predicted"/>
<dbReference type="InterPro" id="IPR008974">
    <property type="entry name" value="TRAF-like"/>
</dbReference>
<dbReference type="SUPFAM" id="SSF49599">
    <property type="entry name" value="TRAF domain-like"/>
    <property type="match status" value="1"/>
</dbReference>
<evidence type="ECO:0000259" key="4">
    <source>
        <dbReference type="PROSITE" id="PS50144"/>
    </source>
</evidence>
<dbReference type="PROSITE" id="PS50144">
    <property type="entry name" value="MATH"/>
    <property type="match status" value="1"/>
</dbReference>
<evidence type="ECO:0000313" key="5">
    <source>
        <dbReference type="EMBL" id="MED6106212.1"/>
    </source>
</evidence>
<protein>
    <recommendedName>
        <fullName evidence="4">MATH domain-containing protein</fullName>
    </recommendedName>
</protein>
<feature type="compositionally biased region" description="Low complexity" evidence="3">
    <location>
        <begin position="150"/>
        <end position="165"/>
    </location>
</feature>
<reference evidence="5 6" key="1">
    <citation type="journal article" date="2023" name="Plants (Basel)">
        <title>Bridging the Gap: Combining Genomics and Transcriptomics Approaches to Understand Stylosanthes scabra, an Orphan Legume from the Brazilian Caatinga.</title>
        <authorList>
            <person name="Ferreira-Neto J.R.C."/>
            <person name="da Silva M.D."/>
            <person name="Binneck E."/>
            <person name="de Melo N.F."/>
            <person name="da Silva R.H."/>
            <person name="de Melo A.L.T.M."/>
            <person name="Pandolfi V."/>
            <person name="Bustamante F.O."/>
            <person name="Brasileiro-Vidal A.C."/>
            <person name="Benko-Iseppon A.M."/>
        </authorList>
    </citation>
    <scope>NUCLEOTIDE SEQUENCE [LARGE SCALE GENOMIC DNA]</scope>
    <source>
        <tissue evidence="5">Leaves</tissue>
    </source>
</reference>
<evidence type="ECO:0000313" key="6">
    <source>
        <dbReference type="Proteomes" id="UP001341840"/>
    </source>
</evidence>
<gene>
    <name evidence="5" type="ORF">PIB30_002666</name>
</gene>
<evidence type="ECO:0000256" key="1">
    <source>
        <dbReference type="ARBA" id="ARBA00023054"/>
    </source>
</evidence>
<dbReference type="Proteomes" id="UP001341840">
    <property type="component" value="Unassembled WGS sequence"/>
</dbReference>
<feature type="compositionally biased region" description="Polar residues" evidence="3">
    <location>
        <begin position="166"/>
        <end position="176"/>
    </location>
</feature>
<dbReference type="Pfam" id="PF22486">
    <property type="entry name" value="MATH_2"/>
    <property type="match status" value="1"/>
</dbReference>
<comment type="caution">
    <text evidence="5">The sequence shown here is derived from an EMBL/GenBank/DDBJ whole genome shotgun (WGS) entry which is preliminary data.</text>
</comment>
<dbReference type="InterPro" id="IPR002083">
    <property type="entry name" value="MATH/TRAF_dom"/>
</dbReference>
<evidence type="ECO:0000256" key="2">
    <source>
        <dbReference type="SAM" id="Coils"/>
    </source>
</evidence>
<evidence type="ECO:0000256" key="3">
    <source>
        <dbReference type="SAM" id="MobiDB-lite"/>
    </source>
</evidence>
<dbReference type="PANTHER" id="PTHR46236">
    <property type="entry name" value="TRAF-LIKE SUPERFAMILY PROTEIN"/>
    <property type="match status" value="1"/>
</dbReference>
<keyword evidence="6" id="KW-1185">Reference proteome</keyword>
<dbReference type="PANTHER" id="PTHR46236:SF36">
    <property type="entry name" value="MATH (MEPRIN AND TRAF-C-LIKE) DOMAIN PROTEIN"/>
    <property type="match status" value="1"/>
</dbReference>
<dbReference type="Gene3D" id="2.60.210.10">
    <property type="entry name" value="Apoptosis, Tumor Necrosis Factor Receptor Associated Protein 2, Chain A"/>
    <property type="match status" value="1"/>
</dbReference>
<sequence length="392" mass="44810">MENYQQGKEIEKFTWVIESFSKKNTKKLRSKSFQVGGCKWQIHVHPIEKGVDYLSLYLKLGGSVPSLWSKYVYFSFALINHMNPQKSVVKETQQKFNSGYRSWGSKFVALNDFYDPKQGYLLNNVCIIEARICVSDVAFDTNIFNNNNNNGSSSSTHHSNHQTSNETLSRSTSTTTQDEDVNGRTTLQPDSDDVVLHYVPTAPPLLYPTIICDHEPLVVPLVTTTLSEILDVKSLAEEEQAFVPLLEEVCSWHPSLIQSQMKKSPKFIQWAFIALGQVLHFLKTTKVKDMDEKAFNKLHCLWEELQLFGFELSWLEPHVESALGMKGYLERVKTLKENVIGLEMEMKMLRAKMAVTEIDLELAKRDLAEVQMGFEDKDMDKELGYGYGYGYA</sequence>
<keyword evidence="1 2" id="KW-0175">Coiled coil</keyword>
<feature type="domain" description="MATH" evidence="4">
    <location>
        <begin position="10"/>
        <end position="132"/>
    </location>
</feature>
<organism evidence="5 6">
    <name type="scientific">Stylosanthes scabra</name>
    <dbReference type="NCBI Taxonomy" id="79078"/>
    <lineage>
        <taxon>Eukaryota</taxon>
        <taxon>Viridiplantae</taxon>
        <taxon>Streptophyta</taxon>
        <taxon>Embryophyta</taxon>
        <taxon>Tracheophyta</taxon>
        <taxon>Spermatophyta</taxon>
        <taxon>Magnoliopsida</taxon>
        <taxon>eudicotyledons</taxon>
        <taxon>Gunneridae</taxon>
        <taxon>Pentapetalae</taxon>
        <taxon>rosids</taxon>
        <taxon>fabids</taxon>
        <taxon>Fabales</taxon>
        <taxon>Fabaceae</taxon>
        <taxon>Papilionoideae</taxon>
        <taxon>50 kb inversion clade</taxon>
        <taxon>dalbergioids sensu lato</taxon>
        <taxon>Dalbergieae</taxon>
        <taxon>Pterocarpus clade</taxon>
        <taxon>Stylosanthes</taxon>
    </lineage>
</organism>
<accession>A0ABU6Q3Y3</accession>
<feature type="coiled-coil region" evidence="2">
    <location>
        <begin position="325"/>
        <end position="366"/>
    </location>
</feature>
<name>A0ABU6Q3Y3_9FABA</name>
<feature type="region of interest" description="Disordered" evidence="3">
    <location>
        <begin position="150"/>
        <end position="188"/>
    </location>
</feature>